<dbReference type="AlphaFoldDB" id="A0A674HIT2"/>
<accession>A0A674HIT2</accession>
<evidence type="ECO:0000313" key="3">
    <source>
        <dbReference type="Proteomes" id="UP000007754"/>
    </source>
</evidence>
<dbReference type="Ensembl" id="ENSTGUT00000040703.1">
    <property type="protein sequence ID" value="ENSTGUP00000035694.1"/>
    <property type="gene ID" value="ENSTGUG00000025870.1"/>
</dbReference>
<dbReference type="InterPro" id="IPR000626">
    <property type="entry name" value="Ubiquitin-like_dom"/>
</dbReference>
<organism evidence="2 3">
    <name type="scientific">Taeniopygia guttata</name>
    <name type="common">Zebra finch</name>
    <name type="synonym">Poephila guttata</name>
    <dbReference type="NCBI Taxonomy" id="59729"/>
    <lineage>
        <taxon>Eukaryota</taxon>
        <taxon>Metazoa</taxon>
        <taxon>Chordata</taxon>
        <taxon>Craniata</taxon>
        <taxon>Vertebrata</taxon>
        <taxon>Euteleostomi</taxon>
        <taxon>Archelosauria</taxon>
        <taxon>Archosauria</taxon>
        <taxon>Dinosauria</taxon>
        <taxon>Saurischia</taxon>
        <taxon>Theropoda</taxon>
        <taxon>Coelurosauria</taxon>
        <taxon>Aves</taxon>
        <taxon>Neognathae</taxon>
        <taxon>Neoaves</taxon>
        <taxon>Telluraves</taxon>
        <taxon>Australaves</taxon>
        <taxon>Passeriformes</taxon>
        <taxon>Passeroidea</taxon>
        <taxon>Estrildidae</taxon>
        <taxon>Estrildinae</taxon>
        <taxon>Taeniopygia</taxon>
    </lineage>
</organism>
<proteinExistence type="predicted"/>
<reference evidence="2" key="2">
    <citation type="submission" date="2025-08" db="UniProtKB">
        <authorList>
            <consortium name="Ensembl"/>
        </authorList>
    </citation>
    <scope>IDENTIFICATION</scope>
</reference>
<dbReference type="Proteomes" id="UP000007754">
    <property type="component" value="Chromosome 19"/>
</dbReference>
<reference evidence="2" key="3">
    <citation type="submission" date="2025-09" db="UniProtKB">
        <authorList>
            <consortium name="Ensembl"/>
        </authorList>
    </citation>
    <scope>IDENTIFICATION</scope>
</reference>
<dbReference type="PROSITE" id="PS50053">
    <property type="entry name" value="UBIQUITIN_2"/>
    <property type="match status" value="1"/>
</dbReference>
<dbReference type="InterPro" id="IPR019956">
    <property type="entry name" value="Ubiquitin_dom"/>
</dbReference>
<keyword evidence="3" id="KW-1185">Reference proteome</keyword>
<evidence type="ECO:0000313" key="2">
    <source>
        <dbReference type="Ensembl" id="ENSTGUP00000035694.1"/>
    </source>
</evidence>
<dbReference type="PRINTS" id="PR00348">
    <property type="entry name" value="UBIQUITIN"/>
</dbReference>
<evidence type="ECO:0000259" key="1">
    <source>
        <dbReference type="PROSITE" id="PS50053"/>
    </source>
</evidence>
<reference evidence="2 3" key="1">
    <citation type="journal article" date="2010" name="Nature">
        <title>The genome of a songbird.</title>
        <authorList>
            <person name="Warren W.C."/>
            <person name="Clayton D.F."/>
            <person name="Ellegren H."/>
            <person name="Arnold A.P."/>
            <person name="Hillier L.W."/>
            <person name="Kunstner A."/>
            <person name="Searle S."/>
            <person name="White S."/>
            <person name="Vilella A.J."/>
            <person name="Fairley S."/>
            <person name="Heger A."/>
            <person name="Kong L."/>
            <person name="Ponting C.P."/>
            <person name="Jarvis E.D."/>
            <person name="Mello C.V."/>
            <person name="Minx P."/>
            <person name="Lovell P."/>
            <person name="Velho T.A."/>
            <person name="Ferris M."/>
            <person name="Balakrishnan C.N."/>
            <person name="Sinha S."/>
            <person name="Blatti C."/>
            <person name="London S.E."/>
            <person name="Li Y."/>
            <person name="Lin Y.C."/>
            <person name="George J."/>
            <person name="Sweedler J."/>
            <person name="Southey B."/>
            <person name="Gunaratne P."/>
            <person name="Watson M."/>
            <person name="Nam K."/>
            <person name="Backstrom N."/>
            <person name="Smeds L."/>
            <person name="Nabholz B."/>
            <person name="Itoh Y."/>
            <person name="Whitney O."/>
            <person name="Pfenning A.R."/>
            <person name="Howard J."/>
            <person name="Volker M."/>
            <person name="Skinner B.M."/>
            <person name="Griffin D.K."/>
            <person name="Ye L."/>
            <person name="McLaren W.M."/>
            <person name="Flicek P."/>
            <person name="Quesada V."/>
            <person name="Velasco G."/>
            <person name="Lopez-Otin C."/>
            <person name="Puente X.S."/>
            <person name="Olender T."/>
            <person name="Lancet D."/>
            <person name="Smit A.F."/>
            <person name="Hubley R."/>
            <person name="Konkel M.K."/>
            <person name="Walker J.A."/>
            <person name="Batzer M.A."/>
            <person name="Gu W."/>
            <person name="Pollock D.D."/>
            <person name="Chen L."/>
            <person name="Cheng Z."/>
            <person name="Eichler E.E."/>
            <person name="Stapley J."/>
            <person name="Slate J."/>
            <person name="Ekblom R."/>
            <person name="Birkhead T."/>
            <person name="Burke T."/>
            <person name="Burt D."/>
            <person name="Scharff C."/>
            <person name="Adam I."/>
            <person name="Richard H."/>
            <person name="Sultan M."/>
            <person name="Soldatov A."/>
            <person name="Lehrach H."/>
            <person name="Edwards S.V."/>
            <person name="Yang S.P."/>
            <person name="Li X."/>
            <person name="Graves T."/>
            <person name="Fulton L."/>
            <person name="Nelson J."/>
            <person name="Chinwalla A."/>
            <person name="Hou S."/>
            <person name="Mardis E.R."/>
            <person name="Wilson R.K."/>
        </authorList>
    </citation>
    <scope>NUCLEOTIDE SEQUENCE [LARGE SCALE GENOMIC DNA]</scope>
</reference>
<feature type="domain" description="Ubiquitin-like" evidence="1">
    <location>
        <begin position="1"/>
        <end position="47"/>
    </location>
</feature>
<dbReference type="Gene3D" id="3.10.20.90">
    <property type="entry name" value="Phosphatidylinositol 3-kinase Catalytic Subunit, Chain A, domain 1"/>
    <property type="match status" value="1"/>
</dbReference>
<sequence length="47" mass="5038">MEFFLGKLHAKNFVLEVQAGDTLSNVAAQVPDIKGKPPEQEVLISAG</sequence>
<name>A0A674HIT2_TAEGU</name>
<protein>
    <recommendedName>
        <fullName evidence="1">Ubiquitin-like domain-containing protein</fullName>
    </recommendedName>
</protein>